<comment type="caution">
    <text evidence="5">The sequence shown here is derived from an EMBL/GenBank/DDBJ whole genome shotgun (WGS) entry which is preliminary data.</text>
</comment>
<name>A0A2S5SSL9_9BURK</name>
<dbReference type="GO" id="GO:0000287">
    <property type="term" value="F:magnesium ion binding"/>
    <property type="evidence" value="ECO:0007669"/>
    <property type="project" value="InterPro"/>
</dbReference>
<feature type="domain" description="4'-phosphopantetheinyl transferase N-terminal" evidence="4">
    <location>
        <begin position="38"/>
        <end position="121"/>
    </location>
</feature>
<dbReference type="InterPro" id="IPR008278">
    <property type="entry name" value="4-PPantetheinyl_Trfase_dom"/>
</dbReference>
<dbReference type="InterPro" id="IPR055066">
    <property type="entry name" value="AASDHPPT_N"/>
</dbReference>
<dbReference type="RefSeq" id="WP_104303380.1">
    <property type="nucleotide sequence ID" value="NZ_PSNX01000013.1"/>
</dbReference>
<dbReference type="Pfam" id="PF01648">
    <property type="entry name" value="ACPS"/>
    <property type="match status" value="1"/>
</dbReference>
<reference evidence="5 6" key="1">
    <citation type="submission" date="2018-02" db="EMBL/GenBank/DDBJ databases">
        <title>Reclassifiation of [Polyangium] brachysporum DSM 7029 as Guopingzhaonella breviflexa gen. nov., sp. nov., a member of the family Comamonadaceae.</title>
        <authorList>
            <person name="Tang B."/>
        </authorList>
    </citation>
    <scope>NUCLEOTIDE SEQUENCE [LARGE SCALE GENOMIC DNA]</scope>
    <source>
        <strain evidence="5 6">BCRC 80649</strain>
    </source>
</reference>
<dbReference type="EMBL" id="PSNX01000013">
    <property type="protein sequence ID" value="PPE65557.1"/>
    <property type="molecule type" value="Genomic_DNA"/>
</dbReference>
<evidence type="ECO:0000313" key="5">
    <source>
        <dbReference type="EMBL" id="PPE65557.1"/>
    </source>
</evidence>
<dbReference type="Gene3D" id="3.90.470.20">
    <property type="entry name" value="4'-phosphopantetheinyl transferase domain"/>
    <property type="match status" value="2"/>
</dbReference>
<evidence type="ECO:0000256" key="2">
    <source>
        <dbReference type="ARBA" id="ARBA00022679"/>
    </source>
</evidence>
<dbReference type="GO" id="GO:0019878">
    <property type="term" value="P:lysine biosynthetic process via aminoadipic acid"/>
    <property type="evidence" value="ECO:0007669"/>
    <property type="project" value="TreeGrafter"/>
</dbReference>
<dbReference type="GO" id="GO:0008897">
    <property type="term" value="F:holo-[acyl-carrier-protein] synthase activity"/>
    <property type="evidence" value="ECO:0007669"/>
    <property type="project" value="InterPro"/>
</dbReference>
<dbReference type="PANTHER" id="PTHR12215:SF10">
    <property type="entry name" value="L-AMINOADIPATE-SEMIALDEHYDE DEHYDROGENASE-PHOSPHOPANTETHEINYL TRANSFERASE"/>
    <property type="match status" value="1"/>
</dbReference>
<evidence type="ECO:0000259" key="3">
    <source>
        <dbReference type="Pfam" id="PF01648"/>
    </source>
</evidence>
<dbReference type="PANTHER" id="PTHR12215">
    <property type="entry name" value="PHOSPHOPANTETHEINE TRANSFERASE"/>
    <property type="match status" value="1"/>
</dbReference>
<proteinExistence type="inferred from homology"/>
<accession>A0A2S5SSL9</accession>
<dbReference type="OrthoDB" id="9808281at2"/>
<dbReference type="InterPro" id="IPR050559">
    <property type="entry name" value="P-Pant_transferase_sf"/>
</dbReference>
<comment type="similarity">
    <text evidence="1">Belongs to the P-Pant transferase superfamily. Gsp/Sfp/HetI/AcpT family.</text>
</comment>
<evidence type="ECO:0000256" key="1">
    <source>
        <dbReference type="ARBA" id="ARBA00010990"/>
    </source>
</evidence>
<dbReference type="SUPFAM" id="SSF56214">
    <property type="entry name" value="4'-phosphopantetheinyl transferase"/>
    <property type="match status" value="2"/>
</dbReference>
<evidence type="ECO:0000313" key="6">
    <source>
        <dbReference type="Proteomes" id="UP000238605"/>
    </source>
</evidence>
<dbReference type="InterPro" id="IPR037143">
    <property type="entry name" value="4-PPantetheinyl_Trfase_dom_sf"/>
</dbReference>
<keyword evidence="6" id="KW-1185">Reference proteome</keyword>
<feature type="domain" description="4'-phosphopantetheinyl transferase" evidence="3">
    <location>
        <begin position="128"/>
        <end position="198"/>
    </location>
</feature>
<organism evidence="5 6">
    <name type="scientific">Caldimonas caldifontis</name>
    <dbReference type="NCBI Taxonomy" id="1452508"/>
    <lineage>
        <taxon>Bacteria</taxon>
        <taxon>Pseudomonadati</taxon>
        <taxon>Pseudomonadota</taxon>
        <taxon>Betaproteobacteria</taxon>
        <taxon>Burkholderiales</taxon>
        <taxon>Sphaerotilaceae</taxon>
        <taxon>Caldimonas</taxon>
    </lineage>
</organism>
<keyword evidence="2 5" id="KW-0808">Transferase</keyword>
<dbReference type="Proteomes" id="UP000238605">
    <property type="component" value="Unassembled WGS sequence"/>
</dbReference>
<sequence>MDHTESAPLMLRAGDLTPVWYEGVALWLIRLDHRRVRSQASCLSDEEHRRSASFRFDKDRQRYLAAHVALRERLAVFVGCPPEQLAFEVGEHGKPRLAKGSSGAARVHFNLSHSEDLALVALSEEEEVGVDLEVIRAVEDAPALAASVFGVNERRVLSELSGAQRDRAFLQGWTRKEACLKALGTGLSLSPLGFEAGLQDTVAEVVIDTPRYRERLALRSLAVGGPADTETPWVGAVARRLGRA</sequence>
<protein>
    <submittedName>
        <fullName evidence="5">4-phosphopantetheinyl transferase</fullName>
    </submittedName>
</protein>
<evidence type="ECO:0000259" key="4">
    <source>
        <dbReference type="Pfam" id="PF22624"/>
    </source>
</evidence>
<dbReference type="Pfam" id="PF22624">
    <property type="entry name" value="AASDHPPT_N"/>
    <property type="match status" value="1"/>
</dbReference>
<dbReference type="GO" id="GO:0005829">
    <property type="term" value="C:cytosol"/>
    <property type="evidence" value="ECO:0007669"/>
    <property type="project" value="TreeGrafter"/>
</dbReference>
<dbReference type="AlphaFoldDB" id="A0A2S5SSL9"/>
<gene>
    <name evidence="5" type="ORF">C1704_14120</name>
</gene>